<evidence type="ECO:0000313" key="3">
    <source>
        <dbReference type="Proteomes" id="UP000001542"/>
    </source>
</evidence>
<dbReference type="SUPFAM" id="SSF48403">
    <property type="entry name" value="Ankyrin repeat"/>
    <property type="match status" value="1"/>
</dbReference>
<name>A2DGU4_TRIV3</name>
<reference evidence="2" key="1">
    <citation type="submission" date="2006-10" db="EMBL/GenBank/DDBJ databases">
        <authorList>
            <person name="Amadeo P."/>
            <person name="Zhao Q."/>
            <person name="Wortman J."/>
            <person name="Fraser-Liggett C."/>
            <person name="Carlton J."/>
        </authorList>
    </citation>
    <scope>NUCLEOTIDE SEQUENCE</scope>
    <source>
        <strain evidence="2">G3</strain>
    </source>
</reference>
<organism evidence="2 3">
    <name type="scientific">Trichomonas vaginalis (strain ATCC PRA-98 / G3)</name>
    <dbReference type="NCBI Taxonomy" id="412133"/>
    <lineage>
        <taxon>Eukaryota</taxon>
        <taxon>Metamonada</taxon>
        <taxon>Parabasalia</taxon>
        <taxon>Trichomonadida</taxon>
        <taxon>Trichomonadidae</taxon>
        <taxon>Trichomonas</taxon>
    </lineage>
</organism>
<dbReference type="EMBL" id="DS113199">
    <property type="protein sequence ID" value="EAY20254.1"/>
    <property type="molecule type" value="Genomic_DNA"/>
</dbReference>
<evidence type="ECO:0000259" key="1">
    <source>
        <dbReference type="Pfam" id="PF11929"/>
    </source>
</evidence>
<sequence length="106" mass="12304">MDDNKELFIISIEREGFDKNQKLKSDFYPESEEGYTLLELSCYHGAVECFKLLRSKFNSEITPKCLQFSFLGGNPDIMSECLKEHDPDEECMKYAIASHNIDFVTF</sequence>
<dbReference type="Pfam" id="PF11929">
    <property type="entry name" value="DUF3447"/>
    <property type="match status" value="1"/>
</dbReference>
<dbReference type="AlphaFoldDB" id="A2DGU4"/>
<dbReference type="InParanoid" id="A2DGU4"/>
<protein>
    <recommendedName>
        <fullName evidence="1">DUF3447 domain-containing protein</fullName>
    </recommendedName>
</protein>
<dbReference type="KEGG" id="tva:5465801"/>
<dbReference type="PANTHER" id="PTHR24182">
    <property type="entry name" value="ANKYRIN REPEAT AND SOCS BOX CONTAINING 4"/>
    <property type="match status" value="1"/>
</dbReference>
<dbReference type="RefSeq" id="XP_001581240.1">
    <property type="nucleotide sequence ID" value="XM_001581190.1"/>
</dbReference>
<proteinExistence type="predicted"/>
<dbReference type="Proteomes" id="UP000001542">
    <property type="component" value="Unassembled WGS sequence"/>
</dbReference>
<dbReference type="InterPro" id="IPR020683">
    <property type="entry name" value="DUF3447"/>
</dbReference>
<accession>A2DGU4</accession>
<feature type="domain" description="DUF3447" evidence="1">
    <location>
        <begin position="57"/>
        <end position="106"/>
    </location>
</feature>
<dbReference type="PANTHER" id="PTHR24182:SF13">
    <property type="entry name" value="LD18443P"/>
    <property type="match status" value="1"/>
</dbReference>
<gene>
    <name evidence="2" type="ORF">TVAG_192300</name>
</gene>
<keyword evidence="3" id="KW-1185">Reference proteome</keyword>
<dbReference type="VEuPathDB" id="TrichDB:TVAGG3_0318720"/>
<dbReference type="InterPro" id="IPR036770">
    <property type="entry name" value="Ankyrin_rpt-contain_sf"/>
</dbReference>
<evidence type="ECO:0000313" key="2">
    <source>
        <dbReference type="EMBL" id="EAY20254.1"/>
    </source>
</evidence>
<reference evidence="2" key="2">
    <citation type="journal article" date="2007" name="Science">
        <title>Draft genome sequence of the sexually transmitted pathogen Trichomonas vaginalis.</title>
        <authorList>
            <person name="Carlton J.M."/>
            <person name="Hirt R.P."/>
            <person name="Silva J.C."/>
            <person name="Delcher A.L."/>
            <person name="Schatz M."/>
            <person name="Zhao Q."/>
            <person name="Wortman J.R."/>
            <person name="Bidwell S.L."/>
            <person name="Alsmark U.C.M."/>
            <person name="Besteiro S."/>
            <person name="Sicheritz-Ponten T."/>
            <person name="Noel C.J."/>
            <person name="Dacks J.B."/>
            <person name="Foster P.G."/>
            <person name="Simillion C."/>
            <person name="Van de Peer Y."/>
            <person name="Miranda-Saavedra D."/>
            <person name="Barton G.J."/>
            <person name="Westrop G.D."/>
            <person name="Mueller S."/>
            <person name="Dessi D."/>
            <person name="Fiori P.L."/>
            <person name="Ren Q."/>
            <person name="Paulsen I."/>
            <person name="Zhang H."/>
            <person name="Bastida-Corcuera F.D."/>
            <person name="Simoes-Barbosa A."/>
            <person name="Brown M.T."/>
            <person name="Hayes R.D."/>
            <person name="Mukherjee M."/>
            <person name="Okumura C.Y."/>
            <person name="Schneider R."/>
            <person name="Smith A.J."/>
            <person name="Vanacova S."/>
            <person name="Villalvazo M."/>
            <person name="Haas B.J."/>
            <person name="Pertea M."/>
            <person name="Feldblyum T.V."/>
            <person name="Utterback T.R."/>
            <person name="Shu C.L."/>
            <person name="Osoegawa K."/>
            <person name="de Jong P.J."/>
            <person name="Hrdy I."/>
            <person name="Horvathova L."/>
            <person name="Zubacova Z."/>
            <person name="Dolezal P."/>
            <person name="Malik S.B."/>
            <person name="Logsdon J.M. Jr."/>
            <person name="Henze K."/>
            <person name="Gupta A."/>
            <person name="Wang C.C."/>
            <person name="Dunne R.L."/>
            <person name="Upcroft J.A."/>
            <person name="Upcroft P."/>
            <person name="White O."/>
            <person name="Salzberg S.L."/>
            <person name="Tang P."/>
            <person name="Chiu C.-H."/>
            <person name="Lee Y.-S."/>
            <person name="Embley T.M."/>
            <person name="Coombs G.H."/>
            <person name="Mottram J.C."/>
            <person name="Tachezy J."/>
            <person name="Fraser-Liggett C.M."/>
            <person name="Johnson P.J."/>
        </authorList>
    </citation>
    <scope>NUCLEOTIDE SEQUENCE [LARGE SCALE GENOMIC DNA]</scope>
    <source>
        <strain evidence="2">G3</strain>
    </source>
</reference>